<evidence type="ECO:0000313" key="9">
    <source>
        <dbReference type="EMBL" id="MFC5885883.1"/>
    </source>
</evidence>
<sequence length="609" mass="62085">MQPLAADDPRQVGEYRLLRQLGAGGMGRVYLGRTTGGRTVAVKVVRPDLAGDTDFRARFRQEVAAARRVGGAWTAPVLDADTESGHPWVATGYVAGPALGSAVRDFGPLPEPAVRTLGVGLAEALGHVHGLGLVHRDVKPSNVLLTLDGPRLIDFGITRALDATTALTQSGFVVGSPGFMSPEQADGRPAGPPSDVFSLGAVLAYAATGTMPFGSRVSAAVLLYRVLHEQPDLSGLEGPLHSVVRACLAKDPAARPTPARLRELLDGDGSASARLGHGDWLPRGLAAAVGRSAVQLLDLEGEGDAVGSGAAAAAAATTVRQAGPPPAMPPGFGPPTGGPFEPTSTPTPFPTPPFPANPFPTTPLSTPPPMAPFPTTPPSAPVTAPGYLTYPQPPRGRRGFGAVAAVLAAALLAGGGFLLFQELRDGDRQTGGSTAASNPARPAPTVGASDSASAPAPGRTASAGPASDSPEPTDDESEPGASPIGPGAPGAGAIPAKFLGTWVGERKAANGDVTTATLTIGQSAPSQSKSTIRTETADAGTWCEAVWTLSTAEESKVTYASIVTKASGGDTCKLGDVNYTVVMMLPDGTLRYSMDLLRQDQFMVLRKKG</sequence>
<keyword evidence="3 9" id="KW-0418">Kinase</keyword>
<dbReference type="Pfam" id="PF00069">
    <property type="entry name" value="Pkinase"/>
    <property type="match status" value="1"/>
</dbReference>
<dbReference type="GO" id="GO:0016301">
    <property type="term" value="F:kinase activity"/>
    <property type="evidence" value="ECO:0007669"/>
    <property type="project" value="UniProtKB-KW"/>
</dbReference>
<dbReference type="Gene3D" id="3.30.200.20">
    <property type="entry name" value="Phosphorylase Kinase, domain 1"/>
    <property type="match status" value="1"/>
</dbReference>
<dbReference type="InterPro" id="IPR011009">
    <property type="entry name" value="Kinase-like_dom_sf"/>
</dbReference>
<keyword evidence="1" id="KW-0808">Transferase</keyword>
<evidence type="ECO:0000256" key="1">
    <source>
        <dbReference type="ARBA" id="ARBA00022679"/>
    </source>
</evidence>
<dbReference type="InterPro" id="IPR017441">
    <property type="entry name" value="Protein_kinase_ATP_BS"/>
</dbReference>
<keyword evidence="4 5" id="KW-0067">ATP-binding</keyword>
<feature type="compositionally biased region" description="Low complexity" evidence="6">
    <location>
        <begin position="448"/>
        <end position="457"/>
    </location>
</feature>
<dbReference type="PANTHER" id="PTHR43289">
    <property type="entry name" value="MITOGEN-ACTIVATED PROTEIN KINASE KINASE KINASE 20-RELATED"/>
    <property type="match status" value="1"/>
</dbReference>
<dbReference type="InterPro" id="IPR000719">
    <property type="entry name" value="Prot_kinase_dom"/>
</dbReference>
<dbReference type="Proteomes" id="UP001596067">
    <property type="component" value="Unassembled WGS sequence"/>
</dbReference>
<gene>
    <name evidence="9" type="ORF">ACFP0N_12975</name>
</gene>
<reference evidence="10" key="1">
    <citation type="journal article" date="2019" name="Int. J. Syst. Evol. Microbiol.">
        <title>The Global Catalogue of Microorganisms (GCM) 10K type strain sequencing project: providing services to taxonomists for standard genome sequencing and annotation.</title>
        <authorList>
            <consortium name="The Broad Institute Genomics Platform"/>
            <consortium name="The Broad Institute Genome Sequencing Center for Infectious Disease"/>
            <person name="Wu L."/>
            <person name="Ma J."/>
        </authorList>
    </citation>
    <scope>NUCLEOTIDE SEQUENCE [LARGE SCALE GENOMIC DNA]</scope>
    <source>
        <strain evidence="10">CGMCC 4.1469</strain>
    </source>
</reference>
<dbReference type="EMBL" id="JBHSOD010000012">
    <property type="protein sequence ID" value="MFC5885883.1"/>
    <property type="molecule type" value="Genomic_DNA"/>
</dbReference>
<keyword evidence="2 5" id="KW-0547">Nucleotide-binding</keyword>
<feature type="transmembrane region" description="Helical" evidence="7">
    <location>
        <begin position="399"/>
        <end position="420"/>
    </location>
</feature>
<comment type="caution">
    <text evidence="9">The sequence shown here is derived from an EMBL/GenBank/DDBJ whole genome shotgun (WGS) entry which is preliminary data.</text>
</comment>
<protein>
    <submittedName>
        <fullName evidence="9">Protein kinase</fullName>
    </submittedName>
</protein>
<name>A0ABW1EWA8_9ACTN</name>
<dbReference type="SMART" id="SM00220">
    <property type="entry name" value="S_TKc"/>
    <property type="match status" value="1"/>
</dbReference>
<evidence type="ECO:0000256" key="3">
    <source>
        <dbReference type="ARBA" id="ARBA00022777"/>
    </source>
</evidence>
<dbReference type="PROSITE" id="PS50011">
    <property type="entry name" value="PROTEIN_KINASE_DOM"/>
    <property type="match status" value="1"/>
</dbReference>
<dbReference type="PRINTS" id="PR01217">
    <property type="entry name" value="PRICHEXTENSN"/>
</dbReference>
<feature type="region of interest" description="Disordered" evidence="6">
    <location>
        <begin position="427"/>
        <end position="490"/>
    </location>
</feature>
<dbReference type="CDD" id="cd14014">
    <property type="entry name" value="STKc_PknB_like"/>
    <property type="match status" value="1"/>
</dbReference>
<feature type="domain" description="Protein kinase" evidence="8">
    <location>
        <begin position="15"/>
        <end position="265"/>
    </location>
</feature>
<feature type="region of interest" description="Disordered" evidence="6">
    <location>
        <begin position="321"/>
        <end position="351"/>
    </location>
</feature>
<dbReference type="Gene3D" id="1.10.510.10">
    <property type="entry name" value="Transferase(Phosphotransferase) domain 1"/>
    <property type="match status" value="1"/>
</dbReference>
<evidence type="ECO:0000313" key="10">
    <source>
        <dbReference type="Proteomes" id="UP001596067"/>
    </source>
</evidence>
<keyword evidence="7" id="KW-0472">Membrane</keyword>
<feature type="compositionally biased region" description="Low complexity" evidence="6">
    <location>
        <begin position="479"/>
        <end position="490"/>
    </location>
</feature>
<keyword evidence="10" id="KW-1185">Reference proteome</keyword>
<evidence type="ECO:0000259" key="8">
    <source>
        <dbReference type="PROSITE" id="PS50011"/>
    </source>
</evidence>
<evidence type="ECO:0000256" key="6">
    <source>
        <dbReference type="SAM" id="MobiDB-lite"/>
    </source>
</evidence>
<dbReference type="PROSITE" id="PS00107">
    <property type="entry name" value="PROTEIN_KINASE_ATP"/>
    <property type="match status" value="1"/>
</dbReference>
<evidence type="ECO:0000256" key="4">
    <source>
        <dbReference type="ARBA" id="ARBA00022840"/>
    </source>
</evidence>
<dbReference type="SUPFAM" id="SSF56112">
    <property type="entry name" value="Protein kinase-like (PK-like)"/>
    <property type="match status" value="1"/>
</dbReference>
<dbReference type="RefSeq" id="WP_313763152.1">
    <property type="nucleotide sequence ID" value="NZ_BAAAVH010000107.1"/>
</dbReference>
<evidence type="ECO:0000256" key="5">
    <source>
        <dbReference type="PROSITE-ProRule" id="PRU10141"/>
    </source>
</evidence>
<evidence type="ECO:0000256" key="2">
    <source>
        <dbReference type="ARBA" id="ARBA00022741"/>
    </source>
</evidence>
<keyword evidence="7" id="KW-1133">Transmembrane helix</keyword>
<keyword evidence="7" id="KW-0812">Transmembrane</keyword>
<evidence type="ECO:0000256" key="7">
    <source>
        <dbReference type="SAM" id="Phobius"/>
    </source>
</evidence>
<feature type="compositionally biased region" description="Pro residues" evidence="6">
    <location>
        <begin position="323"/>
        <end position="337"/>
    </location>
</feature>
<organism evidence="9 10">
    <name type="scientific">Kitasatospora aburaviensis</name>
    <dbReference type="NCBI Taxonomy" id="67265"/>
    <lineage>
        <taxon>Bacteria</taxon>
        <taxon>Bacillati</taxon>
        <taxon>Actinomycetota</taxon>
        <taxon>Actinomycetes</taxon>
        <taxon>Kitasatosporales</taxon>
        <taxon>Streptomycetaceae</taxon>
        <taxon>Kitasatospora</taxon>
    </lineage>
</organism>
<feature type="binding site" evidence="5">
    <location>
        <position position="43"/>
    </location>
    <ligand>
        <name>ATP</name>
        <dbReference type="ChEBI" id="CHEBI:30616"/>
    </ligand>
</feature>
<dbReference type="PROSITE" id="PS00108">
    <property type="entry name" value="PROTEIN_KINASE_ST"/>
    <property type="match status" value="1"/>
</dbReference>
<proteinExistence type="predicted"/>
<accession>A0ABW1EWA8</accession>
<dbReference type="InterPro" id="IPR008271">
    <property type="entry name" value="Ser/Thr_kinase_AS"/>
</dbReference>
<dbReference type="PANTHER" id="PTHR43289:SF34">
    <property type="entry name" value="SERINE_THREONINE-PROTEIN KINASE YBDM-RELATED"/>
    <property type="match status" value="1"/>
</dbReference>